<dbReference type="GO" id="GO:0005840">
    <property type="term" value="C:ribosome"/>
    <property type="evidence" value="ECO:0007669"/>
    <property type="project" value="UniProtKB-KW"/>
</dbReference>
<reference evidence="2 3" key="1">
    <citation type="submission" date="2021-06" db="EMBL/GenBank/DDBJ databases">
        <title>Genome sequence of Babesia caballi.</title>
        <authorList>
            <person name="Yamagishi J."/>
            <person name="Kidaka T."/>
            <person name="Ochi A."/>
        </authorList>
    </citation>
    <scope>NUCLEOTIDE SEQUENCE [LARGE SCALE GENOMIC DNA]</scope>
    <source>
        <strain evidence="2">USDA-D6B2</strain>
    </source>
</reference>
<dbReference type="Proteomes" id="UP001497744">
    <property type="component" value="Unassembled WGS sequence"/>
</dbReference>
<name>A0AAV4LLX9_BABCB</name>
<keyword evidence="3" id="KW-1185">Reference proteome</keyword>
<sequence length="663" mass="74854">MGLITGFFAVAAYLIGLCGGVRRVPKLGRFGMSICTVTPPQSSRTAESTAIGATFLVLPEKSERAYQSDVGSLKVGDQQLNVVEGSNFSPGGGTLTAGGPAQTKHANTIHVVRNDYKIGLSELSNESIFDKRRNHVNLVELAKMALRADGIIVPLDYDTLIVKGQMLYQLQLLDVVLFILRQMGNLKLNFNFVVYNYKKDRGGDEARREFYERHEKEIAEVLSQLVKSETDVVDTCVTFTGASNPSDCLDAASAWISKRIELRQACRAEFENEALKKEELVDRMRTVQEFMNSSVNDVAGKLKGVDLTKDVRALHQLLESATAVELSVNKWMQENAMALSELPEKLKVQVDTLIATMLGQFDSRAQAVAAKNQAYRSMVRRSLVESLQNKLMFMMDSVVLKIQDTVMQEFQNSLQTLPVDENLDLNLQEAIGKYDRQWCSLVEQCKFDILKGSQLYRLKSLMQRKDMICSMKEVANHVLEYAISKGLFYAKFSILDGIAYVPSNAVTRFIAKWIHRLRIPLHITLNYLSPTAFGFSNLFRRFSLNFVAHLDTMGWHLQRYIAKAGRAINPLVWRRAWKENEGRQLNDVAAKIANDLNNEIAQVARVSQYRYWWWANPLGAGLICYGVYKFWYMSYMAHKQRTVAQIVAGAYGQGGQWLNPVPK</sequence>
<proteinExistence type="predicted"/>
<gene>
    <name evidence="2" type="ORF">BcabD6B2_03300</name>
</gene>
<dbReference type="AlphaFoldDB" id="A0AAV4LLX9"/>
<comment type="caution">
    <text evidence="2">The sequence shown here is derived from an EMBL/GenBank/DDBJ whole genome shotgun (WGS) entry which is preliminary data.</text>
</comment>
<keyword evidence="2" id="KW-0687">Ribonucleoprotein</keyword>
<dbReference type="EMBL" id="BPLF01000001">
    <property type="protein sequence ID" value="GIX60895.1"/>
    <property type="molecule type" value="Genomic_DNA"/>
</dbReference>
<protein>
    <submittedName>
        <fullName evidence="2">Ribosomal protein S15 domain-containing protein</fullName>
    </submittedName>
</protein>
<evidence type="ECO:0000313" key="2">
    <source>
        <dbReference type="EMBL" id="GIX60895.1"/>
    </source>
</evidence>
<evidence type="ECO:0000313" key="3">
    <source>
        <dbReference type="Proteomes" id="UP001497744"/>
    </source>
</evidence>
<evidence type="ECO:0000256" key="1">
    <source>
        <dbReference type="SAM" id="Phobius"/>
    </source>
</evidence>
<organism evidence="2 3">
    <name type="scientific">Babesia caballi</name>
    <dbReference type="NCBI Taxonomy" id="5871"/>
    <lineage>
        <taxon>Eukaryota</taxon>
        <taxon>Sar</taxon>
        <taxon>Alveolata</taxon>
        <taxon>Apicomplexa</taxon>
        <taxon>Aconoidasida</taxon>
        <taxon>Piroplasmida</taxon>
        <taxon>Babesiidae</taxon>
        <taxon>Babesia</taxon>
    </lineage>
</organism>
<accession>A0AAV4LLX9</accession>
<keyword evidence="1" id="KW-1133">Transmembrane helix</keyword>
<dbReference type="RefSeq" id="XP_067712966.1">
    <property type="nucleotide sequence ID" value="XM_067856865.1"/>
</dbReference>
<keyword evidence="1" id="KW-0472">Membrane</keyword>
<dbReference type="GeneID" id="94192378"/>
<keyword evidence="1" id="KW-0812">Transmembrane</keyword>
<feature type="transmembrane region" description="Helical" evidence="1">
    <location>
        <begin position="611"/>
        <end position="631"/>
    </location>
</feature>
<keyword evidence="2" id="KW-0689">Ribosomal protein</keyword>